<dbReference type="OrthoDB" id="5471039at2"/>
<keyword evidence="1" id="KW-0472">Membrane</keyword>
<keyword evidence="4" id="KW-1185">Reference proteome</keyword>
<dbReference type="EMBL" id="CP001629">
    <property type="protein sequence ID" value="ACU89082.1"/>
    <property type="molecule type" value="Genomic_DNA"/>
</dbReference>
<dbReference type="HOGENOM" id="CLU_1600048_0_0_7"/>
<evidence type="ECO:0000313" key="3">
    <source>
        <dbReference type="EMBL" id="ACU89082.1"/>
    </source>
</evidence>
<proteinExistence type="predicted"/>
<dbReference type="STRING" id="525897.Dbac_0967"/>
<organism evidence="3 4">
    <name type="scientific">Desulfomicrobium baculatum (strain DSM 4028 / VKM B-1378 / X)</name>
    <name type="common">Desulfovibrio baculatus</name>
    <dbReference type="NCBI Taxonomy" id="525897"/>
    <lineage>
        <taxon>Bacteria</taxon>
        <taxon>Pseudomonadati</taxon>
        <taxon>Thermodesulfobacteriota</taxon>
        <taxon>Desulfovibrionia</taxon>
        <taxon>Desulfovibrionales</taxon>
        <taxon>Desulfomicrobiaceae</taxon>
        <taxon>Desulfomicrobium</taxon>
    </lineage>
</organism>
<accession>C7LQ56</accession>
<keyword evidence="1" id="KW-1133">Transmembrane helix</keyword>
<dbReference type="InterPro" id="IPR021994">
    <property type="entry name" value="DUF3592"/>
</dbReference>
<feature type="domain" description="DUF3592" evidence="2">
    <location>
        <begin position="46"/>
        <end position="125"/>
    </location>
</feature>
<evidence type="ECO:0000259" key="2">
    <source>
        <dbReference type="Pfam" id="PF12158"/>
    </source>
</evidence>
<evidence type="ECO:0000256" key="1">
    <source>
        <dbReference type="SAM" id="Phobius"/>
    </source>
</evidence>
<dbReference type="AlphaFoldDB" id="C7LQ56"/>
<dbReference type="RefSeq" id="WP_015773182.1">
    <property type="nucleotide sequence ID" value="NC_013173.1"/>
</dbReference>
<feature type="transmembrane region" description="Helical" evidence="1">
    <location>
        <begin position="131"/>
        <end position="156"/>
    </location>
</feature>
<gene>
    <name evidence="3" type="ordered locus">Dbac_0967</name>
</gene>
<dbReference type="Pfam" id="PF12158">
    <property type="entry name" value="DUF3592"/>
    <property type="match status" value="1"/>
</dbReference>
<protein>
    <recommendedName>
        <fullName evidence="2">DUF3592 domain-containing protein</fullName>
    </recommendedName>
</protein>
<name>C7LQ56_DESBD</name>
<evidence type="ECO:0000313" key="4">
    <source>
        <dbReference type="Proteomes" id="UP000002216"/>
    </source>
</evidence>
<dbReference type="KEGG" id="dba:Dbac_0967"/>
<keyword evidence="1" id="KW-0812">Transmembrane</keyword>
<sequence length="166" mass="18087">MFSTLRKMILLVLGIPFVILGTRFLLDAGQSALVHQAAASWTPITVELVSVDHFSSEDQALGNQTLVDYRYEFEGRAFEGQFSCIGDECPQKDLHLSLRAAQEEKRPVAALVDPDDPAQSLLYRNLYMPLFLLKAGVGLFCFLTGSVAVIFGVYLLSGAGATKGAK</sequence>
<dbReference type="Proteomes" id="UP000002216">
    <property type="component" value="Chromosome"/>
</dbReference>
<reference evidence="3 4" key="1">
    <citation type="journal article" date="2009" name="Stand. Genomic Sci.">
        <title>Complete genome sequence of Desulfomicrobium baculatum type strain (X).</title>
        <authorList>
            <person name="Copeland A."/>
            <person name="Spring S."/>
            <person name="Goker M."/>
            <person name="Schneider S."/>
            <person name="Lapidus A."/>
            <person name="Del Rio T.G."/>
            <person name="Tice H."/>
            <person name="Cheng J.F."/>
            <person name="Chen F."/>
            <person name="Nolan M."/>
            <person name="Bruce D."/>
            <person name="Goodwin L."/>
            <person name="Pitluck S."/>
            <person name="Ivanova N."/>
            <person name="Mavrommatis K."/>
            <person name="Ovchinnikova G."/>
            <person name="Pati A."/>
            <person name="Chen A."/>
            <person name="Palaniappan K."/>
            <person name="Land M."/>
            <person name="Hauser L."/>
            <person name="Chang Y.J."/>
            <person name="Jeffries C.C."/>
            <person name="Meincke L."/>
            <person name="Sims D."/>
            <person name="Brettin T."/>
            <person name="Detter J.C."/>
            <person name="Han C."/>
            <person name="Chain P."/>
            <person name="Bristow J."/>
            <person name="Eisen J.A."/>
            <person name="Markowitz V."/>
            <person name="Hugenholtz P."/>
            <person name="Kyrpides N.C."/>
            <person name="Klenk H.P."/>
            <person name="Lucas S."/>
        </authorList>
    </citation>
    <scope>NUCLEOTIDE SEQUENCE [LARGE SCALE GENOMIC DNA]</scope>
    <source>
        <strain evidence="4">DSM 4028 / VKM B-1378 / X</strain>
    </source>
</reference>